<protein>
    <submittedName>
        <fullName evidence="6">Pyrroline-5-carboxylate reductase</fullName>
    </submittedName>
</protein>
<dbReference type="STRING" id="1054147.F4Q5M4"/>
<feature type="compositionally biased region" description="Low complexity" evidence="4">
    <location>
        <begin position="227"/>
        <end position="236"/>
    </location>
</feature>
<dbReference type="GeneID" id="14868942"/>
<evidence type="ECO:0000259" key="5">
    <source>
        <dbReference type="Pfam" id="PF14748"/>
    </source>
</evidence>
<dbReference type="Gene3D" id="1.10.3730.10">
    <property type="entry name" value="ProC C-terminal domain-like"/>
    <property type="match status" value="1"/>
</dbReference>
<reference evidence="7" key="1">
    <citation type="journal article" date="2011" name="Genome Res.">
        <title>Phylogeny-wide analysis of social amoeba genomes highlights ancient origins for complex intercellular communication.</title>
        <authorList>
            <person name="Heidel A.J."/>
            <person name="Lawal H.M."/>
            <person name="Felder M."/>
            <person name="Schilde C."/>
            <person name="Helps N.R."/>
            <person name="Tunggal B."/>
            <person name="Rivero F."/>
            <person name="John U."/>
            <person name="Schleicher M."/>
            <person name="Eichinger L."/>
            <person name="Platzer M."/>
            <person name="Noegel A.A."/>
            <person name="Schaap P."/>
            <person name="Gloeckner G."/>
        </authorList>
    </citation>
    <scope>NUCLEOTIDE SEQUENCE [LARGE SCALE GENOMIC DNA]</scope>
    <source>
        <strain evidence="7">SH3</strain>
    </source>
</reference>
<evidence type="ECO:0000313" key="6">
    <source>
        <dbReference type="EMBL" id="EGG17283.1"/>
    </source>
</evidence>
<evidence type="ECO:0000313" key="7">
    <source>
        <dbReference type="Proteomes" id="UP000007797"/>
    </source>
</evidence>
<dbReference type="PANTHER" id="PTHR11645:SF0">
    <property type="entry name" value="PYRROLINE-5-CARBOXYLATE REDUCTASE 3"/>
    <property type="match status" value="1"/>
</dbReference>
<dbReference type="EMBL" id="GL883021">
    <property type="protein sequence ID" value="EGG17283.1"/>
    <property type="molecule type" value="Genomic_DNA"/>
</dbReference>
<comment type="similarity">
    <text evidence="1">Belongs to the pyrroline-5-carboxylate reductase family.</text>
</comment>
<feature type="region of interest" description="Disordered" evidence="4">
    <location>
        <begin position="194"/>
        <end position="213"/>
    </location>
</feature>
<feature type="region of interest" description="Disordered" evidence="4">
    <location>
        <begin position="220"/>
        <end position="405"/>
    </location>
</feature>
<dbReference type="KEGG" id="dfa:DFA_08276"/>
<keyword evidence="7" id="KW-1185">Reference proteome</keyword>
<feature type="compositionally biased region" description="Low complexity" evidence="4">
    <location>
        <begin position="277"/>
        <end position="303"/>
    </location>
</feature>
<feature type="compositionally biased region" description="Basic and acidic residues" evidence="4">
    <location>
        <begin position="237"/>
        <end position="248"/>
    </location>
</feature>
<dbReference type="FunFam" id="1.10.3730.10:FF:000001">
    <property type="entry name" value="Pyrroline-5-carboxylate reductase"/>
    <property type="match status" value="1"/>
</dbReference>
<dbReference type="SUPFAM" id="SSF48179">
    <property type="entry name" value="6-phosphogluconate dehydrogenase C-terminal domain-like"/>
    <property type="match status" value="1"/>
</dbReference>
<dbReference type="Gene3D" id="3.40.50.720">
    <property type="entry name" value="NAD(P)-binding Rossmann-like Domain"/>
    <property type="match status" value="1"/>
</dbReference>
<feature type="compositionally biased region" description="Low complexity" evidence="4">
    <location>
        <begin position="373"/>
        <end position="405"/>
    </location>
</feature>
<dbReference type="PANTHER" id="PTHR11645">
    <property type="entry name" value="PYRROLINE-5-CARBOXYLATE REDUCTASE"/>
    <property type="match status" value="1"/>
</dbReference>
<feature type="compositionally biased region" description="Basic and acidic residues" evidence="4">
    <location>
        <begin position="320"/>
        <end position="352"/>
    </location>
</feature>
<accession>F4Q5M4</accession>
<evidence type="ECO:0000256" key="3">
    <source>
        <dbReference type="ARBA" id="ARBA00023002"/>
    </source>
</evidence>
<gene>
    <name evidence="6" type="ORF">DFA_08276</name>
</gene>
<dbReference type="RefSeq" id="XP_004355767.1">
    <property type="nucleotide sequence ID" value="XM_004355714.1"/>
</dbReference>
<keyword evidence="2" id="KW-0521">NADP</keyword>
<feature type="compositionally biased region" description="Polar residues" evidence="4">
    <location>
        <begin position="194"/>
        <end position="203"/>
    </location>
</feature>
<dbReference type="OrthoDB" id="10263291at2759"/>
<evidence type="ECO:0000256" key="2">
    <source>
        <dbReference type="ARBA" id="ARBA00022857"/>
    </source>
</evidence>
<dbReference type="Pfam" id="PF14748">
    <property type="entry name" value="P5CR_dimer"/>
    <property type="match status" value="1"/>
</dbReference>
<feature type="compositionally biased region" description="Basic and acidic residues" evidence="4">
    <location>
        <begin position="267"/>
        <end position="276"/>
    </location>
</feature>
<organism evidence="6 7">
    <name type="scientific">Cavenderia fasciculata</name>
    <name type="common">Slime mold</name>
    <name type="synonym">Dictyostelium fasciculatum</name>
    <dbReference type="NCBI Taxonomy" id="261658"/>
    <lineage>
        <taxon>Eukaryota</taxon>
        <taxon>Amoebozoa</taxon>
        <taxon>Evosea</taxon>
        <taxon>Eumycetozoa</taxon>
        <taxon>Dictyostelia</taxon>
        <taxon>Acytosteliales</taxon>
        <taxon>Cavenderiaceae</taxon>
        <taxon>Cavenderia</taxon>
    </lineage>
</organism>
<sequence length="405" mass="43463">MSQQFEEVISILGCGNIGLSIAQGLVNSKDFDAKKIILTKRSSMTCLAARSNTSPIGTDEQEAKTNRALQVTDHIFSHLGSCVTLVEEQIVPATALCACGVAFFCRAIRAAAQGGIEIGFHAEDAIRIAAQTAKGAATLLLDGGHHPEFEIDKVTTPQGCTIAGLNQMEHSGFSSAMIKGIVTSAEKAASLYNSKKSKNTSTAPRMAPPPPVVEATVQEPNAHSTLSSSSAPYHPASSEKKSYNEKKSSYKGSGGEEQSPSSYSNYKNDDQQHYNNDKNNNGNGNNNGNSYHGGYSNGNNDRGGFPKRGGRGGRGGGKPFRGDGKPFNEDFHRERFGNDRHQQGDQQGREGGEEPFFQKRRAFKKEAKYQAKTNQTTSSSTTNQTTTTSQPPITTNNNNQEQSTA</sequence>
<name>F4Q5M4_CACFS</name>
<dbReference type="InterPro" id="IPR029036">
    <property type="entry name" value="P5CR_dimer"/>
</dbReference>
<dbReference type="Proteomes" id="UP000007797">
    <property type="component" value="Unassembled WGS sequence"/>
</dbReference>
<feature type="domain" description="Pyrroline-5-carboxylate reductase dimerisation" evidence="5">
    <location>
        <begin position="87"/>
        <end position="190"/>
    </location>
</feature>
<keyword evidence="3" id="KW-0560">Oxidoreductase</keyword>
<proteinExistence type="inferred from homology"/>
<evidence type="ECO:0000256" key="4">
    <source>
        <dbReference type="SAM" id="MobiDB-lite"/>
    </source>
</evidence>
<dbReference type="GO" id="GO:0004735">
    <property type="term" value="F:pyrroline-5-carboxylate reductase activity"/>
    <property type="evidence" value="ECO:0007669"/>
    <property type="project" value="TreeGrafter"/>
</dbReference>
<dbReference type="AlphaFoldDB" id="F4Q5M4"/>
<dbReference type="GO" id="GO:0055129">
    <property type="term" value="P:L-proline biosynthetic process"/>
    <property type="evidence" value="ECO:0007669"/>
    <property type="project" value="TreeGrafter"/>
</dbReference>
<dbReference type="InterPro" id="IPR008927">
    <property type="entry name" value="6-PGluconate_DH-like_C_sf"/>
</dbReference>
<evidence type="ECO:0000256" key="1">
    <source>
        <dbReference type="ARBA" id="ARBA00005525"/>
    </source>
</evidence>